<keyword evidence="1" id="KW-0812">Transmembrane</keyword>
<dbReference type="HAMAP" id="MF_02062">
    <property type="entry name" value="GltS"/>
    <property type="match status" value="1"/>
</dbReference>
<dbReference type="GO" id="GO:0005886">
    <property type="term" value="C:plasma membrane"/>
    <property type="evidence" value="ECO:0007669"/>
    <property type="project" value="UniProtKB-SubCell"/>
</dbReference>
<comment type="subcellular location">
    <subcellularLocation>
        <location evidence="1">Cell membrane</location>
        <topology evidence="1">Multi-pass membrane protein</topology>
    </subcellularLocation>
</comment>
<keyword evidence="1" id="KW-0029">Amino-acid transport</keyword>
<keyword evidence="1" id="KW-0406">Ion transport</keyword>
<feature type="transmembrane region" description="Helical" evidence="1">
    <location>
        <begin position="158"/>
        <end position="181"/>
    </location>
</feature>
<keyword evidence="1" id="KW-0769">Symport</keyword>
<feature type="transmembrane region" description="Helical" evidence="1">
    <location>
        <begin position="303"/>
        <end position="327"/>
    </location>
</feature>
<feature type="transmembrane region" description="Helical" evidence="1">
    <location>
        <begin position="247"/>
        <end position="267"/>
    </location>
</feature>
<dbReference type="Proteomes" id="UP000239907">
    <property type="component" value="Unassembled WGS sequence"/>
</dbReference>
<dbReference type="NCBIfam" id="TIGR00210">
    <property type="entry name" value="gltS"/>
    <property type="match status" value="1"/>
</dbReference>
<comment type="similarity">
    <text evidence="1">Belongs to the glutamate:Na(+) symporter (ESS) (TC 2.A.27) family.</text>
</comment>
<keyword evidence="1" id="KW-0915">Sodium</keyword>
<keyword evidence="4" id="KW-1185">Reference proteome</keyword>
<feature type="transmembrane region" description="Helical" evidence="1">
    <location>
        <begin position="371"/>
        <end position="395"/>
    </location>
</feature>
<name>A0A2S7U4S7_9BACT</name>
<keyword evidence="1" id="KW-1003">Cell membrane</keyword>
<protein>
    <recommendedName>
        <fullName evidence="1 2">Sodium/glutamate symporter</fullName>
    </recommendedName>
</protein>
<dbReference type="Pfam" id="PF03616">
    <property type="entry name" value="Glt_symporter"/>
    <property type="match status" value="1"/>
</dbReference>
<feature type="transmembrane region" description="Helical" evidence="1">
    <location>
        <begin position="62"/>
        <end position="84"/>
    </location>
</feature>
<dbReference type="GO" id="GO:0015501">
    <property type="term" value="F:glutamate:sodium symporter activity"/>
    <property type="evidence" value="ECO:0007669"/>
    <property type="project" value="UniProtKB-UniRule"/>
</dbReference>
<evidence type="ECO:0000256" key="1">
    <source>
        <dbReference type="HAMAP-Rule" id="MF_02062"/>
    </source>
</evidence>
<dbReference type="PANTHER" id="PTHR36178:SF1">
    <property type="entry name" value="SODIUM_GLUTAMATE SYMPORTER"/>
    <property type="match status" value="1"/>
</dbReference>
<keyword evidence="1" id="KW-0472">Membrane</keyword>
<dbReference type="RefSeq" id="WP_105044533.1">
    <property type="nucleotide sequence ID" value="NZ_MQWA01000001.1"/>
</dbReference>
<feature type="transmembrane region" description="Helical" evidence="1">
    <location>
        <begin position="219"/>
        <end position="241"/>
    </location>
</feature>
<gene>
    <name evidence="3" type="ORF">BSZ32_17035</name>
</gene>
<dbReference type="GO" id="GO:0015813">
    <property type="term" value="P:L-glutamate transmembrane transport"/>
    <property type="evidence" value="ECO:0007669"/>
    <property type="project" value="UniProtKB-UniRule"/>
</dbReference>
<feature type="transmembrane region" description="Helical" evidence="1">
    <location>
        <begin position="37"/>
        <end position="56"/>
    </location>
</feature>
<sequence>MNDLNINGADTLIISIFVLFLGSLLTRKVGFLQKYSIPQAVTGGLIVSLVVLAIVLLDGPKIIFDLSLRDLLLLAFFSTIGLSAKFARLKAGGKSLLILLVCAMVFLVVQNVTGVLMAKLLGVHPGIGLFAGSISFAGGHGTAIAWGNEAKAAGFDQAAIIGIAFATFGLVAGGIIGGPVAERLIKKNNLAPGSDAGKGMMTKKDAPKTALEPVTMQRIMTTIFILAICISVGDVVNRLFFDAGVKLPGFLTSMIVGIAITNFADVFKKEIRQPDFDRVGEVALQLFLAMSLMSMDLNALSGAMGAVMLVLFVQVLVVTLFAVLLVFRVMGKTYDAAVICAGFTGLGLGATPVAIANMNAITSKYGPSFKAFLIVPLVGAFFIDLVNAMVIKFFIGLPFMQVAM</sequence>
<evidence type="ECO:0000313" key="4">
    <source>
        <dbReference type="Proteomes" id="UP000239907"/>
    </source>
</evidence>
<comment type="caution">
    <text evidence="3">The sequence shown here is derived from an EMBL/GenBank/DDBJ whole genome shotgun (WGS) entry which is preliminary data.</text>
</comment>
<keyword evidence="1" id="KW-0739">Sodium transport</keyword>
<organism evidence="3 4">
    <name type="scientific">Rubritalea profundi</name>
    <dbReference type="NCBI Taxonomy" id="1658618"/>
    <lineage>
        <taxon>Bacteria</taxon>
        <taxon>Pseudomonadati</taxon>
        <taxon>Verrucomicrobiota</taxon>
        <taxon>Verrucomicrobiia</taxon>
        <taxon>Verrucomicrobiales</taxon>
        <taxon>Rubritaleaceae</taxon>
        <taxon>Rubritalea</taxon>
    </lineage>
</organism>
<feature type="transmembrane region" description="Helical" evidence="1">
    <location>
        <begin position="334"/>
        <end position="356"/>
    </location>
</feature>
<feature type="transmembrane region" description="Helical" evidence="1">
    <location>
        <begin position="6"/>
        <end position="25"/>
    </location>
</feature>
<evidence type="ECO:0000256" key="2">
    <source>
        <dbReference type="NCBIfam" id="TIGR00210"/>
    </source>
</evidence>
<reference evidence="3 4" key="1">
    <citation type="submission" date="2016-12" db="EMBL/GenBank/DDBJ databases">
        <title>Study of bacterial adaptation to deep sea.</title>
        <authorList>
            <person name="Song J."/>
            <person name="Yoshizawa S."/>
            <person name="Kogure K."/>
        </authorList>
    </citation>
    <scope>NUCLEOTIDE SEQUENCE [LARGE SCALE GENOMIC DNA]</scope>
    <source>
        <strain evidence="3 4">SAORIC-165</strain>
    </source>
</reference>
<dbReference type="EMBL" id="MQWA01000001">
    <property type="protein sequence ID" value="PQJ30015.1"/>
    <property type="molecule type" value="Genomic_DNA"/>
</dbReference>
<feature type="transmembrane region" description="Helical" evidence="1">
    <location>
        <begin position="96"/>
        <end position="118"/>
    </location>
</feature>
<comment type="function">
    <text evidence="1">Catalyzes the sodium-dependent transport of glutamate.</text>
</comment>
<accession>A0A2S7U4S7</accession>
<keyword evidence="1" id="KW-1133">Transmembrane helix</keyword>
<dbReference type="OrthoDB" id="4921038at2"/>
<dbReference type="PANTHER" id="PTHR36178">
    <property type="entry name" value="SLR0625 PROTEIN"/>
    <property type="match status" value="1"/>
</dbReference>
<proteinExistence type="inferred from homology"/>
<evidence type="ECO:0000313" key="3">
    <source>
        <dbReference type="EMBL" id="PQJ30015.1"/>
    </source>
</evidence>
<dbReference type="AlphaFoldDB" id="A0A2S7U4S7"/>
<dbReference type="InterPro" id="IPR004445">
    <property type="entry name" value="GltS"/>
</dbReference>
<keyword evidence="1" id="KW-0813">Transport</keyword>